<accession>A0A2P9AR65</accession>
<gene>
    <name evidence="2" type="ORF">BQ8482_360046</name>
</gene>
<evidence type="ECO:0000313" key="3">
    <source>
        <dbReference type="Proteomes" id="UP000245698"/>
    </source>
</evidence>
<sequence length="143" mass="15738">MSGISRRALLLSSGSAVIASTIAATAHAGEPRRRDREPSRDLRALIKAHKATYAAFGNAIQERDGSNREHDRASRAEERALLAVCAYPAVREGDRRAKARYLLRIEGRGELDLAEHMQALLGSTNVERVGDWLPHRGTWTSVP</sequence>
<evidence type="ECO:0000313" key="2">
    <source>
        <dbReference type="EMBL" id="SJM33645.1"/>
    </source>
</evidence>
<feature type="signal peptide" evidence="1">
    <location>
        <begin position="1"/>
        <end position="28"/>
    </location>
</feature>
<dbReference type="PROSITE" id="PS51318">
    <property type="entry name" value="TAT"/>
    <property type="match status" value="1"/>
</dbReference>
<dbReference type="InterPro" id="IPR006311">
    <property type="entry name" value="TAT_signal"/>
</dbReference>
<keyword evidence="1" id="KW-0732">Signal</keyword>
<reference evidence="3" key="1">
    <citation type="submission" date="2016-12" db="EMBL/GenBank/DDBJ databases">
        <authorList>
            <person name="Brunel B."/>
        </authorList>
    </citation>
    <scope>NUCLEOTIDE SEQUENCE [LARGE SCALE GENOMIC DNA]</scope>
</reference>
<keyword evidence="3" id="KW-1185">Reference proteome</keyword>
<protein>
    <recommendedName>
        <fullName evidence="4">Twin-arginine translocation pathway signal</fullName>
    </recommendedName>
</protein>
<evidence type="ECO:0000256" key="1">
    <source>
        <dbReference type="SAM" id="SignalP"/>
    </source>
</evidence>
<dbReference type="EMBL" id="FUIG01000044">
    <property type="protein sequence ID" value="SJM33645.1"/>
    <property type="molecule type" value="Genomic_DNA"/>
</dbReference>
<feature type="chain" id="PRO_5015104504" description="Twin-arginine translocation pathway signal" evidence="1">
    <location>
        <begin position="29"/>
        <end position="143"/>
    </location>
</feature>
<organism evidence="2 3">
    <name type="scientific">Mesorhizobium delmotii</name>
    <dbReference type="NCBI Taxonomy" id="1631247"/>
    <lineage>
        <taxon>Bacteria</taxon>
        <taxon>Pseudomonadati</taxon>
        <taxon>Pseudomonadota</taxon>
        <taxon>Alphaproteobacteria</taxon>
        <taxon>Hyphomicrobiales</taxon>
        <taxon>Phyllobacteriaceae</taxon>
        <taxon>Mesorhizobium</taxon>
    </lineage>
</organism>
<name>A0A2P9AR65_9HYPH</name>
<dbReference type="Proteomes" id="UP000245698">
    <property type="component" value="Unassembled WGS sequence"/>
</dbReference>
<proteinExistence type="predicted"/>
<evidence type="ECO:0008006" key="4">
    <source>
        <dbReference type="Google" id="ProtNLM"/>
    </source>
</evidence>
<dbReference type="AlphaFoldDB" id="A0A2P9AR65"/>